<keyword evidence="2" id="KW-0238">DNA-binding</keyword>
<evidence type="ECO:0000313" key="5">
    <source>
        <dbReference type="EMBL" id="TDE89176.1"/>
    </source>
</evidence>
<reference evidence="5 6" key="1">
    <citation type="submission" date="2019-03" db="EMBL/GenBank/DDBJ databases">
        <title>Genomic features of bacteria from cold environments.</title>
        <authorList>
            <person name="Shen L."/>
        </authorList>
    </citation>
    <scope>NUCLEOTIDE SEQUENCE [LARGE SCALE GENOMIC DNA]</scope>
    <source>
        <strain evidence="6">T3246-1</strain>
    </source>
</reference>
<dbReference type="Pfam" id="PF12833">
    <property type="entry name" value="HTH_18"/>
    <property type="match status" value="1"/>
</dbReference>
<protein>
    <submittedName>
        <fullName evidence="5">AraC family transcriptional regulator</fullName>
    </submittedName>
</protein>
<dbReference type="InterPro" id="IPR018060">
    <property type="entry name" value="HTH_AraC"/>
</dbReference>
<dbReference type="PANTHER" id="PTHR46796">
    <property type="entry name" value="HTH-TYPE TRANSCRIPTIONAL ACTIVATOR RHAS-RELATED"/>
    <property type="match status" value="1"/>
</dbReference>
<dbReference type="SMART" id="SM00342">
    <property type="entry name" value="HTH_ARAC"/>
    <property type="match status" value="1"/>
</dbReference>
<dbReference type="Pfam" id="PF20240">
    <property type="entry name" value="DUF6597"/>
    <property type="match status" value="1"/>
</dbReference>
<evidence type="ECO:0000313" key="6">
    <source>
        <dbReference type="Proteomes" id="UP000504882"/>
    </source>
</evidence>
<dbReference type="InterPro" id="IPR050204">
    <property type="entry name" value="AraC_XylS_family_regulators"/>
</dbReference>
<evidence type="ECO:0000256" key="3">
    <source>
        <dbReference type="ARBA" id="ARBA00023163"/>
    </source>
</evidence>
<sequence>MDYVARAPDPPLAALIDDVYLLSGTPRHRRLNVPPMPSAHLFLNLGEPVRLYDSDPGVPAATLTDAWFLGLSTRRFIIEYPTSVRLAGVHFKPWGLAPFVDVSLSDLRDQWVPADAVWGPAVHRLRDQIAQAPSPWTALQVVEDELRARRVPEPPRHFDLVNHTAGRLESSWGSVGVRALTDSAGVSATHLASQFKGLVGITPKRLARIYRFARLILSVDAAAPVDWSGLAQTAGYFDQAHLGKEFKDFTGLTPTGYLALRRRLPAAPGFPPDLGPMPAD</sequence>
<dbReference type="EMBL" id="SMNA01000013">
    <property type="protein sequence ID" value="TDE89176.1"/>
    <property type="molecule type" value="Genomic_DNA"/>
</dbReference>
<dbReference type="InterPro" id="IPR046532">
    <property type="entry name" value="DUF6597"/>
</dbReference>
<dbReference type="Proteomes" id="UP000504882">
    <property type="component" value="Unassembled WGS sequence"/>
</dbReference>
<keyword evidence="1" id="KW-0805">Transcription regulation</keyword>
<keyword evidence="3" id="KW-0804">Transcription</keyword>
<accession>A0ABY2DZ36</accession>
<gene>
    <name evidence="5" type="ORF">EXU48_20835</name>
</gene>
<feature type="domain" description="HTH araC/xylS-type" evidence="4">
    <location>
        <begin position="158"/>
        <end position="260"/>
    </location>
</feature>
<dbReference type="PANTHER" id="PTHR46796:SF15">
    <property type="entry name" value="BLL1074 PROTEIN"/>
    <property type="match status" value="1"/>
</dbReference>
<evidence type="ECO:0000256" key="1">
    <source>
        <dbReference type="ARBA" id="ARBA00023015"/>
    </source>
</evidence>
<dbReference type="RefSeq" id="WP_133109618.1">
    <property type="nucleotide sequence ID" value="NZ_SMNA01000013.1"/>
</dbReference>
<name>A0ABY2DZ36_9MICO</name>
<evidence type="ECO:0000259" key="4">
    <source>
        <dbReference type="PROSITE" id="PS01124"/>
    </source>
</evidence>
<organism evidence="5 6">
    <name type="scientific">Occultella glacieicola</name>
    <dbReference type="NCBI Taxonomy" id="2518684"/>
    <lineage>
        <taxon>Bacteria</taxon>
        <taxon>Bacillati</taxon>
        <taxon>Actinomycetota</taxon>
        <taxon>Actinomycetes</taxon>
        <taxon>Micrococcales</taxon>
        <taxon>Ruaniaceae</taxon>
        <taxon>Occultella</taxon>
    </lineage>
</organism>
<proteinExistence type="predicted"/>
<evidence type="ECO:0000256" key="2">
    <source>
        <dbReference type="ARBA" id="ARBA00023125"/>
    </source>
</evidence>
<dbReference type="Gene3D" id="1.10.10.60">
    <property type="entry name" value="Homeodomain-like"/>
    <property type="match status" value="1"/>
</dbReference>
<dbReference type="PROSITE" id="PS01124">
    <property type="entry name" value="HTH_ARAC_FAMILY_2"/>
    <property type="match status" value="1"/>
</dbReference>
<keyword evidence="6" id="KW-1185">Reference proteome</keyword>
<comment type="caution">
    <text evidence="5">The sequence shown here is derived from an EMBL/GenBank/DDBJ whole genome shotgun (WGS) entry which is preliminary data.</text>
</comment>